<dbReference type="OrthoDB" id="10045531at2759"/>
<keyword evidence="1" id="KW-0812">Transmembrane</keyword>
<comment type="caution">
    <text evidence="2">The sequence shown here is derived from an EMBL/GenBank/DDBJ whole genome shotgun (WGS) entry which is preliminary data.</text>
</comment>
<protein>
    <recommendedName>
        <fullName evidence="4">Ig-like domain-containing protein</fullName>
    </recommendedName>
</protein>
<evidence type="ECO:0000313" key="2">
    <source>
        <dbReference type="EMBL" id="PVD22611.1"/>
    </source>
</evidence>
<keyword evidence="1" id="KW-1133">Transmembrane helix</keyword>
<dbReference type="InterPro" id="IPR036179">
    <property type="entry name" value="Ig-like_dom_sf"/>
</dbReference>
<accession>A0A2T7NN60</accession>
<organism evidence="2 3">
    <name type="scientific">Pomacea canaliculata</name>
    <name type="common">Golden apple snail</name>
    <dbReference type="NCBI Taxonomy" id="400727"/>
    <lineage>
        <taxon>Eukaryota</taxon>
        <taxon>Metazoa</taxon>
        <taxon>Spiralia</taxon>
        <taxon>Lophotrochozoa</taxon>
        <taxon>Mollusca</taxon>
        <taxon>Gastropoda</taxon>
        <taxon>Caenogastropoda</taxon>
        <taxon>Architaenioglossa</taxon>
        <taxon>Ampullarioidea</taxon>
        <taxon>Ampullariidae</taxon>
        <taxon>Pomacea</taxon>
    </lineage>
</organism>
<keyword evidence="3" id="KW-1185">Reference proteome</keyword>
<sequence length="474" mass="52422">MSLLNSIDNSITCDIPAVEPLANTSVTCHFPLNVSHSQRIVVVSFYEGRISREESNILDCYWLWGNMDCDISSGHTFNRMISNELTLEIPRVSTKDIGRYACKLSNMNPKDIKPCELKIKLVGKTMCDVPPVPLSSRASLTCYFPEDLSKTRANFRVHHGANCSDPACAVVTCEWGDNLVCSIQRGYHFDLTVTSHLIVGIPTAQEEQEGSYSCYFTSSTPVRYEHCSLTLVTVTSSCNISRVTETEPASLTCTFNVDVNETRNNFSLVRFGGGDSKGVDIVTCTWLKDQLKCTTATGYEVNNLVTDHLVIRVPRASRDHTGTYACHDQLKCTTVPGYEVNNLVTDHLVSRVLRASRDHTGTYACHVTGSSVDGFKSCDFILIPDVPAVVLTVAIAVLVFIPVSLVIVFLVIKCKQRKEVDKKAAKQAHFEEISLISPEERTSSSSSHLLKEEVGRHVELEPSCYLPVALSPRL</sequence>
<evidence type="ECO:0000313" key="3">
    <source>
        <dbReference type="Proteomes" id="UP000245119"/>
    </source>
</evidence>
<evidence type="ECO:0008006" key="4">
    <source>
        <dbReference type="Google" id="ProtNLM"/>
    </source>
</evidence>
<proteinExistence type="predicted"/>
<dbReference type="AlphaFoldDB" id="A0A2T7NN60"/>
<reference evidence="2 3" key="1">
    <citation type="submission" date="2018-04" db="EMBL/GenBank/DDBJ databases">
        <title>The genome of golden apple snail Pomacea canaliculata provides insight into stress tolerance and invasive adaptation.</title>
        <authorList>
            <person name="Liu C."/>
            <person name="Liu B."/>
            <person name="Ren Y."/>
            <person name="Zhang Y."/>
            <person name="Wang H."/>
            <person name="Li S."/>
            <person name="Jiang F."/>
            <person name="Yin L."/>
            <person name="Zhang G."/>
            <person name="Qian W."/>
            <person name="Fan W."/>
        </authorList>
    </citation>
    <scope>NUCLEOTIDE SEQUENCE [LARGE SCALE GENOMIC DNA]</scope>
    <source>
        <strain evidence="2">SZHN2017</strain>
        <tissue evidence="2">Muscle</tissue>
    </source>
</reference>
<name>A0A2T7NN60_POMCA</name>
<evidence type="ECO:0000256" key="1">
    <source>
        <dbReference type="SAM" id="Phobius"/>
    </source>
</evidence>
<feature type="transmembrane region" description="Helical" evidence="1">
    <location>
        <begin position="388"/>
        <end position="412"/>
    </location>
</feature>
<gene>
    <name evidence="2" type="ORF">C0Q70_18431</name>
</gene>
<dbReference type="Proteomes" id="UP000245119">
    <property type="component" value="Linkage Group LG11"/>
</dbReference>
<keyword evidence="1" id="KW-0472">Membrane</keyword>
<dbReference type="SUPFAM" id="SSF48726">
    <property type="entry name" value="Immunoglobulin"/>
    <property type="match status" value="1"/>
</dbReference>
<dbReference type="EMBL" id="PZQS01000011">
    <property type="protein sequence ID" value="PVD22611.1"/>
    <property type="molecule type" value="Genomic_DNA"/>
</dbReference>